<dbReference type="Gene3D" id="1.10.1740.10">
    <property type="match status" value="1"/>
</dbReference>
<dbReference type="GO" id="GO:0000428">
    <property type="term" value="C:DNA-directed RNA polymerase complex"/>
    <property type="evidence" value="ECO:0007669"/>
    <property type="project" value="UniProtKB-KW"/>
</dbReference>
<proteinExistence type="predicted"/>
<feature type="domain" description="RNA polymerase sigma-70 region 2" evidence="5">
    <location>
        <begin position="46"/>
        <end position="90"/>
    </location>
</feature>
<reference evidence="6 7" key="1">
    <citation type="submission" date="2018-06" db="EMBL/GenBank/DDBJ databases">
        <title>Genomic Encyclopedia of Archaeal and Bacterial Type Strains, Phase II (KMG-II): from individual species to whole genera.</title>
        <authorList>
            <person name="Goeker M."/>
        </authorList>
    </citation>
    <scope>NUCLEOTIDE SEQUENCE [LARGE SCALE GENOMIC DNA]</scope>
    <source>
        <strain evidence="6 7">ATCC BAA-1881</strain>
    </source>
</reference>
<accession>A0A326U2N9</accession>
<dbReference type="SUPFAM" id="SSF88946">
    <property type="entry name" value="Sigma2 domain of RNA polymerase sigma factors"/>
    <property type="match status" value="1"/>
</dbReference>
<keyword evidence="4" id="KW-0804">Transcription</keyword>
<dbReference type="AlphaFoldDB" id="A0A326U2N9"/>
<keyword evidence="3" id="KW-0238">DNA-binding</keyword>
<dbReference type="InterPro" id="IPR007627">
    <property type="entry name" value="RNA_pol_sigma70_r2"/>
</dbReference>
<evidence type="ECO:0000313" key="7">
    <source>
        <dbReference type="Proteomes" id="UP000248806"/>
    </source>
</evidence>
<organism evidence="6 7">
    <name type="scientific">Thermosporothrix hazakensis</name>
    <dbReference type="NCBI Taxonomy" id="644383"/>
    <lineage>
        <taxon>Bacteria</taxon>
        <taxon>Bacillati</taxon>
        <taxon>Chloroflexota</taxon>
        <taxon>Ktedonobacteria</taxon>
        <taxon>Ktedonobacterales</taxon>
        <taxon>Thermosporotrichaceae</taxon>
        <taxon>Thermosporothrix</taxon>
    </lineage>
</organism>
<evidence type="ECO:0000256" key="3">
    <source>
        <dbReference type="ARBA" id="ARBA00023125"/>
    </source>
</evidence>
<evidence type="ECO:0000256" key="4">
    <source>
        <dbReference type="ARBA" id="ARBA00023163"/>
    </source>
</evidence>
<keyword evidence="6" id="KW-0240">DNA-directed RNA polymerase</keyword>
<comment type="caution">
    <text evidence="6">The sequence shown here is derived from an EMBL/GenBank/DDBJ whole genome shotgun (WGS) entry which is preliminary data.</text>
</comment>
<sequence>MSGASPVSLNTYNRFLEAHLVYIREQVSLNVQIYFRGCSPEILKWLIDDIMQELLIKLWQTLQRQTIENPRAYIRIAARHETISHQRKRKPVYRLHTDDNGEIYQGNLIGHYNSIEPDPGEIVEQEENLQQFLEALIDAIQKLPPIQRKAMLCSLKTRIDNPIPLREACNKHNINLDAIHWPANPRELQKIRASVTIARKKLRLVPALAGS</sequence>
<dbReference type="InterPro" id="IPR013325">
    <property type="entry name" value="RNA_pol_sigma_r2"/>
</dbReference>
<dbReference type="GO" id="GO:0003677">
    <property type="term" value="F:DNA binding"/>
    <property type="evidence" value="ECO:0007669"/>
    <property type="project" value="UniProtKB-KW"/>
</dbReference>
<evidence type="ECO:0000313" key="6">
    <source>
        <dbReference type="EMBL" id="PZW25712.1"/>
    </source>
</evidence>
<keyword evidence="2" id="KW-0731">Sigma factor</keyword>
<gene>
    <name evidence="6" type="ORF">EI42_04205</name>
</gene>
<dbReference type="PANTHER" id="PTHR43133:SF8">
    <property type="entry name" value="RNA POLYMERASE SIGMA FACTOR HI_1459-RELATED"/>
    <property type="match status" value="1"/>
</dbReference>
<dbReference type="RefSeq" id="WP_111324539.1">
    <property type="nucleotide sequence ID" value="NZ_BIFX01000001.1"/>
</dbReference>
<dbReference type="Pfam" id="PF04542">
    <property type="entry name" value="Sigma70_r2"/>
    <property type="match status" value="1"/>
</dbReference>
<keyword evidence="7" id="KW-1185">Reference proteome</keyword>
<keyword evidence="1" id="KW-0805">Transcription regulation</keyword>
<dbReference type="EMBL" id="QKUF01000017">
    <property type="protein sequence ID" value="PZW25712.1"/>
    <property type="molecule type" value="Genomic_DNA"/>
</dbReference>
<evidence type="ECO:0000256" key="2">
    <source>
        <dbReference type="ARBA" id="ARBA00023082"/>
    </source>
</evidence>
<dbReference type="OrthoDB" id="9804313at2"/>
<dbReference type="Proteomes" id="UP000248806">
    <property type="component" value="Unassembled WGS sequence"/>
</dbReference>
<dbReference type="GO" id="GO:0016987">
    <property type="term" value="F:sigma factor activity"/>
    <property type="evidence" value="ECO:0007669"/>
    <property type="project" value="UniProtKB-KW"/>
</dbReference>
<dbReference type="PANTHER" id="PTHR43133">
    <property type="entry name" value="RNA POLYMERASE ECF-TYPE SIGMA FACTO"/>
    <property type="match status" value="1"/>
</dbReference>
<dbReference type="InterPro" id="IPR039425">
    <property type="entry name" value="RNA_pol_sigma-70-like"/>
</dbReference>
<name>A0A326U2N9_THEHA</name>
<evidence type="ECO:0000259" key="5">
    <source>
        <dbReference type="Pfam" id="PF04542"/>
    </source>
</evidence>
<dbReference type="GO" id="GO:0006352">
    <property type="term" value="P:DNA-templated transcription initiation"/>
    <property type="evidence" value="ECO:0007669"/>
    <property type="project" value="InterPro"/>
</dbReference>
<protein>
    <submittedName>
        <fullName evidence="6">DNA-directed RNA polymerase specialized sigma24 family protein</fullName>
    </submittedName>
</protein>
<evidence type="ECO:0000256" key="1">
    <source>
        <dbReference type="ARBA" id="ARBA00023015"/>
    </source>
</evidence>